<dbReference type="GO" id="GO:0005634">
    <property type="term" value="C:nucleus"/>
    <property type="evidence" value="ECO:0007669"/>
    <property type="project" value="UniProtKB-SubCell"/>
</dbReference>
<name>A0A1E3BAY8_ASPCR</name>
<keyword evidence="5" id="KW-0560">Oxidoreductase</keyword>
<sequence length="206" mass="23344">MTSLANAISDGFRARRSIYSLTNESTISDERLEELIAEVLKHTPSSFNSQTTRIVVLLKEENQKLWEIAREVASSSIPPELYEKLFKNRIGMSGAAYGSVLFYEDPAPTKALSEKFSILKGQFPEWASHSTGMHQFATWTLLEAEGLGCNLQHYNEILQERASQQWSIPEEWRLTAQLVFGKPAGPPRDKTFEPLDQRLFVYGKST</sequence>
<dbReference type="InterPro" id="IPR029479">
    <property type="entry name" value="Nitroreductase"/>
</dbReference>
<accession>A0A1E3BAY8</accession>
<evidence type="ECO:0000256" key="5">
    <source>
        <dbReference type="ARBA" id="ARBA00023002"/>
    </source>
</evidence>
<comment type="caution">
    <text evidence="8">The sequence shown here is derived from an EMBL/GenBank/DDBJ whole genome shotgun (WGS) entry which is preliminary data.</text>
</comment>
<dbReference type="AlphaFoldDB" id="A0A1E3BAY8"/>
<dbReference type="InterPro" id="IPR033877">
    <property type="entry name" value="Frm2/Hbn1"/>
</dbReference>
<dbReference type="CDD" id="cd02140">
    <property type="entry name" value="Frm2-like"/>
    <property type="match status" value="1"/>
</dbReference>
<comment type="similarity">
    <text evidence="3">Belongs to the nitroreductase family.</text>
</comment>
<dbReference type="SUPFAM" id="SSF55469">
    <property type="entry name" value="FMN-dependent nitroreductase-like"/>
    <property type="match status" value="1"/>
</dbReference>
<protein>
    <recommendedName>
        <fullName evidence="7">Nitroreductase domain-containing protein</fullName>
    </recommendedName>
</protein>
<dbReference type="GO" id="GO:0034599">
    <property type="term" value="P:cellular response to oxidative stress"/>
    <property type="evidence" value="ECO:0007669"/>
    <property type="project" value="InterPro"/>
</dbReference>
<dbReference type="Gene3D" id="3.40.109.10">
    <property type="entry name" value="NADH Oxidase"/>
    <property type="match status" value="1"/>
</dbReference>
<evidence type="ECO:0000313" key="9">
    <source>
        <dbReference type="Proteomes" id="UP000094569"/>
    </source>
</evidence>
<dbReference type="OrthoDB" id="2138173at2759"/>
<evidence type="ECO:0000256" key="3">
    <source>
        <dbReference type="ARBA" id="ARBA00007118"/>
    </source>
</evidence>
<dbReference type="Pfam" id="PF00881">
    <property type="entry name" value="Nitroreductase"/>
    <property type="match status" value="1"/>
</dbReference>
<evidence type="ECO:0000256" key="4">
    <source>
        <dbReference type="ARBA" id="ARBA00022490"/>
    </source>
</evidence>
<evidence type="ECO:0000256" key="2">
    <source>
        <dbReference type="ARBA" id="ARBA00004496"/>
    </source>
</evidence>
<organism evidence="8 9">
    <name type="scientific">Aspergillus cristatus</name>
    <name type="common">Chinese Fuzhuan brick tea-fermentation fungus</name>
    <name type="synonym">Eurotium cristatum</name>
    <dbReference type="NCBI Taxonomy" id="573508"/>
    <lineage>
        <taxon>Eukaryota</taxon>
        <taxon>Fungi</taxon>
        <taxon>Dikarya</taxon>
        <taxon>Ascomycota</taxon>
        <taxon>Pezizomycotina</taxon>
        <taxon>Eurotiomycetes</taxon>
        <taxon>Eurotiomycetidae</taxon>
        <taxon>Eurotiales</taxon>
        <taxon>Aspergillaceae</taxon>
        <taxon>Aspergillus</taxon>
        <taxon>Aspergillus subgen. Aspergillus</taxon>
    </lineage>
</organism>
<keyword evidence="9" id="KW-1185">Reference proteome</keyword>
<evidence type="ECO:0000313" key="8">
    <source>
        <dbReference type="EMBL" id="ODM18117.1"/>
    </source>
</evidence>
<comment type="subcellular location">
    <subcellularLocation>
        <location evidence="2">Cytoplasm</location>
    </subcellularLocation>
    <subcellularLocation>
        <location evidence="1">Nucleus</location>
    </subcellularLocation>
</comment>
<dbReference type="GO" id="GO:0016491">
    <property type="term" value="F:oxidoreductase activity"/>
    <property type="evidence" value="ECO:0007669"/>
    <property type="project" value="UniProtKB-KW"/>
</dbReference>
<evidence type="ECO:0000259" key="7">
    <source>
        <dbReference type="Pfam" id="PF00881"/>
    </source>
</evidence>
<reference evidence="8 9" key="1">
    <citation type="journal article" date="2016" name="BMC Genomics">
        <title>Comparative genomic and transcriptomic analyses of the Fuzhuan brick tea-fermentation fungus Aspergillus cristatus.</title>
        <authorList>
            <person name="Ge Y."/>
            <person name="Wang Y."/>
            <person name="Liu Y."/>
            <person name="Tan Y."/>
            <person name="Ren X."/>
            <person name="Zhang X."/>
            <person name="Hyde K.D."/>
            <person name="Liu Y."/>
            <person name="Liu Z."/>
        </authorList>
    </citation>
    <scope>NUCLEOTIDE SEQUENCE [LARGE SCALE GENOMIC DNA]</scope>
    <source>
        <strain evidence="8 9">GZAAS20.1005</strain>
    </source>
</reference>
<feature type="domain" description="Nitroreductase" evidence="7">
    <location>
        <begin position="13"/>
        <end position="182"/>
    </location>
</feature>
<dbReference type="FunFam" id="3.40.109.10:FF:000001">
    <property type="entry name" value="Nitroreductase family"/>
    <property type="match status" value="1"/>
</dbReference>
<evidence type="ECO:0000256" key="6">
    <source>
        <dbReference type="ARBA" id="ARBA00023242"/>
    </source>
</evidence>
<dbReference type="STRING" id="573508.A0A1E3BAY8"/>
<dbReference type="PANTHER" id="PTHR43035:SF1">
    <property type="entry name" value="FATTY ACID REPRESSION MUTANT PROTEIN 2-RELATED"/>
    <property type="match status" value="1"/>
</dbReference>
<dbReference type="Proteomes" id="UP000094569">
    <property type="component" value="Unassembled WGS sequence"/>
</dbReference>
<keyword evidence="6" id="KW-0539">Nucleus</keyword>
<keyword evidence="4" id="KW-0963">Cytoplasm</keyword>
<dbReference type="InterPro" id="IPR000415">
    <property type="entry name" value="Nitroreductase-like"/>
</dbReference>
<proteinExistence type="inferred from homology"/>
<gene>
    <name evidence="8" type="ORF">SI65_06905</name>
</gene>
<dbReference type="VEuPathDB" id="FungiDB:SI65_06905"/>
<dbReference type="EMBL" id="JXNT01000007">
    <property type="protein sequence ID" value="ODM18117.1"/>
    <property type="molecule type" value="Genomic_DNA"/>
</dbReference>
<evidence type="ECO:0000256" key="1">
    <source>
        <dbReference type="ARBA" id="ARBA00004123"/>
    </source>
</evidence>
<dbReference type="GO" id="GO:0005737">
    <property type="term" value="C:cytoplasm"/>
    <property type="evidence" value="ECO:0007669"/>
    <property type="project" value="UniProtKB-SubCell"/>
</dbReference>
<dbReference type="PANTHER" id="PTHR43035">
    <property type="entry name" value="FATTY ACID REPRESSION MUTANT PROTEIN 2-RELATED"/>
    <property type="match status" value="1"/>
</dbReference>